<protein>
    <submittedName>
        <fullName evidence="1">Uncharacterized protein</fullName>
    </submittedName>
</protein>
<accession>A0A9Q1K195</accession>
<reference evidence="1" key="1">
    <citation type="submission" date="2022-04" db="EMBL/GenBank/DDBJ databases">
        <title>Carnegiea gigantea Genome sequencing and assembly v2.</title>
        <authorList>
            <person name="Copetti D."/>
            <person name="Sanderson M.J."/>
            <person name="Burquez A."/>
            <person name="Wojciechowski M.F."/>
        </authorList>
    </citation>
    <scope>NUCLEOTIDE SEQUENCE</scope>
    <source>
        <strain evidence="1">SGP5-SGP5p</strain>
        <tissue evidence="1">Aerial part</tissue>
    </source>
</reference>
<comment type="caution">
    <text evidence="1">The sequence shown here is derived from an EMBL/GenBank/DDBJ whole genome shotgun (WGS) entry which is preliminary data.</text>
</comment>
<organism evidence="1 2">
    <name type="scientific">Carnegiea gigantea</name>
    <dbReference type="NCBI Taxonomy" id="171969"/>
    <lineage>
        <taxon>Eukaryota</taxon>
        <taxon>Viridiplantae</taxon>
        <taxon>Streptophyta</taxon>
        <taxon>Embryophyta</taxon>
        <taxon>Tracheophyta</taxon>
        <taxon>Spermatophyta</taxon>
        <taxon>Magnoliopsida</taxon>
        <taxon>eudicotyledons</taxon>
        <taxon>Gunneridae</taxon>
        <taxon>Pentapetalae</taxon>
        <taxon>Caryophyllales</taxon>
        <taxon>Cactineae</taxon>
        <taxon>Cactaceae</taxon>
        <taxon>Cactoideae</taxon>
        <taxon>Echinocereeae</taxon>
        <taxon>Carnegiea</taxon>
    </lineage>
</organism>
<gene>
    <name evidence="1" type="ORF">Cgig2_012970</name>
</gene>
<dbReference type="Proteomes" id="UP001153076">
    <property type="component" value="Unassembled WGS sequence"/>
</dbReference>
<name>A0A9Q1K195_9CARY</name>
<sequence length="161" mass="19237">MKVYLEYVLEHMHAFWTNWKADLKSGLNKNKWEWLVKGIYSKDPNKKVSARNSTNRLYYKKDRVHRTGSKPYRVQRSEVSHLFFKCFVKLTKRASVETEMIKIKDLVFEQFNTRPSSITCDEHETPGSNLISIFILLFENWFRLNVGRYLDSVRFSCVMVK</sequence>
<proteinExistence type="predicted"/>
<evidence type="ECO:0000313" key="1">
    <source>
        <dbReference type="EMBL" id="KAJ8434944.1"/>
    </source>
</evidence>
<dbReference type="AlphaFoldDB" id="A0A9Q1K195"/>
<evidence type="ECO:0000313" key="2">
    <source>
        <dbReference type="Proteomes" id="UP001153076"/>
    </source>
</evidence>
<dbReference type="EMBL" id="JAKOGI010000443">
    <property type="protein sequence ID" value="KAJ8434944.1"/>
    <property type="molecule type" value="Genomic_DNA"/>
</dbReference>
<dbReference type="OrthoDB" id="1729877at2759"/>
<keyword evidence="2" id="KW-1185">Reference proteome</keyword>